<dbReference type="Pfam" id="PF00583">
    <property type="entry name" value="Acetyltransf_1"/>
    <property type="match status" value="2"/>
</dbReference>
<reference evidence="4 5" key="1">
    <citation type="submission" date="2018-05" db="EMBL/GenBank/DDBJ databases">
        <title>Paenibacillus flagellatus sp. nov., isolated from selenium mineral soil.</title>
        <authorList>
            <person name="Dai X."/>
        </authorList>
    </citation>
    <scope>NUCLEOTIDE SEQUENCE [LARGE SCALE GENOMIC DNA]</scope>
    <source>
        <strain evidence="4 5">DXL2</strain>
    </source>
</reference>
<dbReference type="EMBL" id="QJVJ01000016">
    <property type="protein sequence ID" value="PYI50774.1"/>
    <property type="molecule type" value="Genomic_DNA"/>
</dbReference>
<dbReference type="AlphaFoldDB" id="A0A2V5JZL8"/>
<dbReference type="CDD" id="cd04301">
    <property type="entry name" value="NAT_SF"/>
    <property type="match status" value="2"/>
</dbReference>
<evidence type="ECO:0000256" key="2">
    <source>
        <dbReference type="ARBA" id="ARBA00023315"/>
    </source>
</evidence>
<keyword evidence="1 4" id="KW-0808">Transferase</keyword>
<evidence type="ECO:0000313" key="5">
    <source>
        <dbReference type="Proteomes" id="UP000247476"/>
    </source>
</evidence>
<dbReference type="OrthoDB" id="2861902at2"/>
<dbReference type="Gene3D" id="3.40.630.30">
    <property type="match status" value="2"/>
</dbReference>
<dbReference type="InterPro" id="IPR050832">
    <property type="entry name" value="Bact_Acetyltransf"/>
</dbReference>
<dbReference type="SUPFAM" id="SSF55729">
    <property type="entry name" value="Acyl-CoA N-acyltransferases (Nat)"/>
    <property type="match status" value="2"/>
</dbReference>
<sequence>MEFKPLEQSRIADMADLWNQEWAGTFPMRERLLLQNVFEDRNLLNSGSWMAIDPATNRLLGFVTAKVWQDHESGMAFDDDAGWIQALVVDREARGRGIGGELLARAESALREKKVGRIVLGNDFYRRFFPGVPTENPDAKRWFERRGYTAFERSHDLLNEYEEAGSIERPEADGATFRLARPEDRDNLLAFMKRCFPGRWEYQTRYYWERGGTGREFVVLEKDGGEIIGFCRLNDDQSPILAQNIYWAPLFADKMGGIGPLGIDERFRGYRYGLSIVQAAIAELRERGVRSIVIDATPYVDFYGKLGYRPWRAYWPMHRIL</sequence>
<dbReference type="Proteomes" id="UP000247476">
    <property type="component" value="Unassembled WGS sequence"/>
</dbReference>
<organism evidence="4 5">
    <name type="scientific">Paenibacillus flagellatus</name>
    <dbReference type="NCBI Taxonomy" id="2211139"/>
    <lineage>
        <taxon>Bacteria</taxon>
        <taxon>Bacillati</taxon>
        <taxon>Bacillota</taxon>
        <taxon>Bacilli</taxon>
        <taxon>Bacillales</taxon>
        <taxon>Paenibacillaceae</taxon>
        <taxon>Paenibacillus</taxon>
    </lineage>
</organism>
<feature type="domain" description="N-acetyltransferase" evidence="3">
    <location>
        <begin position="175"/>
        <end position="321"/>
    </location>
</feature>
<dbReference type="PROSITE" id="PS51186">
    <property type="entry name" value="GNAT"/>
    <property type="match status" value="2"/>
</dbReference>
<dbReference type="InterPro" id="IPR016181">
    <property type="entry name" value="Acyl_CoA_acyltransferase"/>
</dbReference>
<dbReference type="GO" id="GO:0016747">
    <property type="term" value="F:acyltransferase activity, transferring groups other than amino-acyl groups"/>
    <property type="evidence" value="ECO:0007669"/>
    <property type="project" value="InterPro"/>
</dbReference>
<keyword evidence="2" id="KW-0012">Acyltransferase</keyword>
<proteinExistence type="predicted"/>
<dbReference type="PANTHER" id="PTHR43877">
    <property type="entry name" value="AMINOALKYLPHOSPHONATE N-ACETYLTRANSFERASE-RELATED-RELATED"/>
    <property type="match status" value="1"/>
</dbReference>
<evidence type="ECO:0000256" key="1">
    <source>
        <dbReference type="ARBA" id="ARBA00022679"/>
    </source>
</evidence>
<comment type="caution">
    <text evidence="4">The sequence shown here is derived from an EMBL/GenBank/DDBJ whole genome shotgun (WGS) entry which is preliminary data.</text>
</comment>
<dbReference type="InterPro" id="IPR000182">
    <property type="entry name" value="GNAT_dom"/>
</dbReference>
<dbReference type="RefSeq" id="WP_110843233.1">
    <property type="nucleotide sequence ID" value="NZ_QJVJ01000016.1"/>
</dbReference>
<protein>
    <submittedName>
        <fullName evidence="4">GNAT family N-acetyltransferase</fullName>
    </submittedName>
</protein>
<feature type="domain" description="N-acetyltransferase" evidence="3">
    <location>
        <begin position="1"/>
        <end position="168"/>
    </location>
</feature>
<evidence type="ECO:0000313" key="4">
    <source>
        <dbReference type="EMBL" id="PYI50774.1"/>
    </source>
</evidence>
<accession>A0A2V5JZL8</accession>
<evidence type="ECO:0000259" key="3">
    <source>
        <dbReference type="PROSITE" id="PS51186"/>
    </source>
</evidence>
<keyword evidence="5" id="KW-1185">Reference proteome</keyword>
<gene>
    <name evidence="4" type="ORF">DLM86_27275</name>
</gene>
<name>A0A2V5JZL8_9BACL</name>